<dbReference type="Gene3D" id="3.40.50.1110">
    <property type="entry name" value="SGNH hydrolase"/>
    <property type="match status" value="1"/>
</dbReference>
<reference evidence="4" key="1">
    <citation type="journal article" date="2017" name="Genome Announc.">
        <title>Draft Genome Sequence of Terrimicrobium sacchariphilum NM-5T, a Facultative Anaerobic Soil Bacterium of the Class Spartobacteria.</title>
        <authorList>
            <person name="Qiu Y.L."/>
            <person name="Tourlousse D.M."/>
            <person name="Matsuura N."/>
            <person name="Ohashi A."/>
            <person name="Sekiguchi Y."/>
        </authorList>
    </citation>
    <scope>NUCLEOTIDE SEQUENCE [LARGE SCALE GENOMIC DNA]</scope>
    <source>
        <strain evidence="4">NM-5</strain>
    </source>
</reference>
<dbReference type="EMBL" id="BDCO01000002">
    <property type="protein sequence ID" value="GAT34038.1"/>
    <property type="molecule type" value="Genomic_DNA"/>
</dbReference>
<keyword evidence="4" id="KW-1185">Reference proteome</keyword>
<feature type="chain" id="PRO_5007524848" description="SGNH hydrolase-type esterase domain-containing protein" evidence="1">
    <location>
        <begin position="20"/>
        <end position="419"/>
    </location>
</feature>
<proteinExistence type="predicted"/>
<dbReference type="InterPro" id="IPR013830">
    <property type="entry name" value="SGNH_hydro"/>
</dbReference>
<organism evidence="3 4">
    <name type="scientific">Terrimicrobium sacchariphilum</name>
    <dbReference type="NCBI Taxonomy" id="690879"/>
    <lineage>
        <taxon>Bacteria</taxon>
        <taxon>Pseudomonadati</taxon>
        <taxon>Verrucomicrobiota</taxon>
        <taxon>Terrimicrobiia</taxon>
        <taxon>Terrimicrobiales</taxon>
        <taxon>Terrimicrobiaceae</taxon>
        <taxon>Terrimicrobium</taxon>
    </lineage>
</organism>
<name>A0A146GBU4_TERSA</name>
<evidence type="ECO:0000256" key="1">
    <source>
        <dbReference type="SAM" id="SignalP"/>
    </source>
</evidence>
<gene>
    <name evidence="3" type="ORF">TSACC_22461</name>
</gene>
<dbReference type="GO" id="GO:0016788">
    <property type="term" value="F:hydrolase activity, acting on ester bonds"/>
    <property type="evidence" value="ECO:0007669"/>
    <property type="project" value="UniProtKB-ARBA"/>
</dbReference>
<feature type="signal peptide" evidence="1">
    <location>
        <begin position="1"/>
        <end position="19"/>
    </location>
</feature>
<evidence type="ECO:0000259" key="2">
    <source>
        <dbReference type="Pfam" id="PF13472"/>
    </source>
</evidence>
<keyword evidence="1" id="KW-0732">Signal</keyword>
<evidence type="ECO:0000313" key="3">
    <source>
        <dbReference type="EMBL" id="GAT34038.1"/>
    </source>
</evidence>
<feature type="domain" description="SGNH hydrolase-type esterase" evidence="2">
    <location>
        <begin position="29"/>
        <end position="202"/>
    </location>
</feature>
<comment type="caution">
    <text evidence="3">The sequence shown here is derived from an EMBL/GenBank/DDBJ whole genome shotgun (WGS) entry which is preliminary data.</text>
</comment>
<dbReference type="Pfam" id="PF13472">
    <property type="entry name" value="Lipase_GDSL_2"/>
    <property type="match status" value="1"/>
</dbReference>
<dbReference type="RefSeq" id="WP_075079709.1">
    <property type="nucleotide sequence ID" value="NZ_BDCO01000002.1"/>
</dbReference>
<dbReference type="AlphaFoldDB" id="A0A146GBU4"/>
<sequence>MRPILFTILALALAHIAPAKDAPATLAPLGDSRTAIIAFDKAGLNRTTLCHFNWANALNQQKYPCTGVFGISGATSDTIISTMLDPALASNPRFLVILMGVNDVRSPGFSSDHTMANIAKAADMALARGITPIVCTDPGSEHYLPAHVAFINDLNSRIADYCTRTKGAVLFDIAALASTQRAPSIILQPGWFYDGIHLQTLGAYKVGVALAALLDSLGASAPDFPGLAGNILGNPGFTGTAGKLGEGNTGVLPDLFTGGRDNANCSSAFSVNARPDGTNELVVDLKTTAQNGLGGMRVSQVIPVAEKAGGFQAGVQVEIDPGSVNLADVRAEVTLVFTDGTFAVAYDFDGTQKRDTISAIDAGGPLVLTLQSPVNLVGEGREVKSVKFVLGARVLGQGNAVLRFRNPWCRKAPASPAAN</sequence>
<dbReference type="InterPro" id="IPR036514">
    <property type="entry name" value="SGNH_hydro_sf"/>
</dbReference>
<dbReference type="STRING" id="690879.TSACC_22461"/>
<dbReference type="OrthoDB" id="3465773at2"/>
<dbReference type="Proteomes" id="UP000076023">
    <property type="component" value="Unassembled WGS sequence"/>
</dbReference>
<accession>A0A146GBU4</accession>
<evidence type="ECO:0000313" key="4">
    <source>
        <dbReference type="Proteomes" id="UP000076023"/>
    </source>
</evidence>
<dbReference type="InParanoid" id="A0A146GBU4"/>
<dbReference type="SUPFAM" id="SSF52266">
    <property type="entry name" value="SGNH hydrolase"/>
    <property type="match status" value="1"/>
</dbReference>
<protein>
    <recommendedName>
        <fullName evidence="2">SGNH hydrolase-type esterase domain-containing protein</fullName>
    </recommendedName>
</protein>